<dbReference type="InterPro" id="IPR035068">
    <property type="entry name" value="TldD/PmbA_N"/>
</dbReference>
<dbReference type="InterPro" id="IPR045570">
    <property type="entry name" value="Metalloprtase-TldD/E_cen_dom"/>
</dbReference>
<sequence length="442" mass="48823">MLHYPGMDPENLFEPIETAARKKGVWAELWGEFSEGLSVERRDRTPYAVKPFRETVLAVRVIHRHRAGLSYTTRATPEALLEAMERAYEMSLFSEEEAHPPEGGELPSLPAKVPDIPASAELEKLLFRAEEAVFYADARVHRVERVSLSGRRTRYFVFQTRGTRAAFTTGGFTFLLSVVARSGKEERTAWEWREAPSLDELPPEDLSRQAVRRAVTLLGARKVPSQRVAVLFPPMVAVQLLESLAPSFCADEVARGRSRLAGQEGKRVFSSCLTLIDDGLWPGGPETRPFDDEGTPQKRTLLVEEGRVASFLYNLRWARYFSTVSTGNARRPSFRAHPAVAPTNLYLSPGDQSPEALRREGVFEVYEMLGWHTTDPVSGDFSVGVSGVLHTPEGPTPVSGMALSGNLFDLLSRVSAVGSDLTFYGDTGSPSLLIPDLDLSGA</sequence>
<protein>
    <submittedName>
        <fullName evidence="5">TldD/PmbA family protein</fullName>
    </submittedName>
</protein>
<dbReference type="Proteomes" id="UP000886043">
    <property type="component" value="Unassembled WGS sequence"/>
</dbReference>
<dbReference type="GO" id="GO:0008237">
    <property type="term" value="F:metallopeptidase activity"/>
    <property type="evidence" value="ECO:0007669"/>
    <property type="project" value="InterPro"/>
</dbReference>
<organism evidence="5">
    <name type="scientific">Thermosulfurimonas dismutans</name>
    <dbReference type="NCBI Taxonomy" id="999894"/>
    <lineage>
        <taxon>Bacteria</taxon>
        <taxon>Pseudomonadati</taxon>
        <taxon>Thermodesulfobacteriota</taxon>
        <taxon>Thermodesulfobacteria</taxon>
        <taxon>Thermodesulfobacteriales</taxon>
        <taxon>Thermodesulfobacteriaceae</taxon>
        <taxon>Thermosulfurimonas</taxon>
    </lineage>
</organism>
<dbReference type="AlphaFoldDB" id="A0A7C3CJR1"/>
<dbReference type="EMBL" id="DRMH01000017">
    <property type="protein sequence ID" value="HFC97176.1"/>
    <property type="molecule type" value="Genomic_DNA"/>
</dbReference>
<dbReference type="GO" id="GO:0005829">
    <property type="term" value="C:cytosol"/>
    <property type="evidence" value="ECO:0007669"/>
    <property type="project" value="TreeGrafter"/>
</dbReference>
<reference evidence="5" key="1">
    <citation type="journal article" date="2020" name="mSystems">
        <title>Genome- and Community-Level Interaction Insights into Carbon Utilization and Element Cycling Functions of Hydrothermarchaeota in Hydrothermal Sediment.</title>
        <authorList>
            <person name="Zhou Z."/>
            <person name="Liu Y."/>
            <person name="Xu W."/>
            <person name="Pan J."/>
            <person name="Luo Z.H."/>
            <person name="Li M."/>
        </authorList>
    </citation>
    <scope>NUCLEOTIDE SEQUENCE [LARGE SCALE GENOMIC DNA]</scope>
    <source>
        <strain evidence="5">HyVt-483</strain>
    </source>
</reference>
<dbReference type="Pfam" id="PF01523">
    <property type="entry name" value="PmbA_TldD_1st"/>
    <property type="match status" value="1"/>
</dbReference>
<evidence type="ECO:0000259" key="4">
    <source>
        <dbReference type="Pfam" id="PF19290"/>
    </source>
</evidence>
<evidence type="ECO:0000313" key="5">
    <source>
        <dbReference type="EMBL" id="HFC97176.1"/>
    </source>
</evidence>
<dbReference type="PANTHER" id="PTHR43421">
    <property type="entry name" value="METALLOPROTEASE PMBA"/>
    <property type="match status" value="1"/>
</dbReference>
<accession>A0A7C3CJR1</accession>
<gene>
    <name evidence="5" type="ORF">ENJ40_01790</name>
</gene>
<dbReference type="Gene3D" id="3.30.2290.10">
    <property type="entry name" value="PmbA/TldD superfamily"/>
    <property type="match status" value="1"/>
</dbReference>
<comment type="caution">
    <text evidence="5">The sequence shown here is derived from an EMBL/GenBank/DDBJ whole genome shotgun (WGS) entry which is preliminary data.</text>
</comment>
<evidence type="ECO:0000259" key="2">
    <source>
        <dbReference type="Pfam" id="PF01523"/>
    </source>
</evidence>
<dbReference type="InterPro" id="IPR036059">
    <property type="entry name" value="TldD/PmbA_sf"/>
</dbReference>
<feature type="domain" description="Metalloprotease TldD/E C-terminal" evidence="3">
    <location>
        <begin position="225"/>
        <end position="441"/>
    </location>
</feature>
<comment type="similarity">
    <text evidence="1">Belongs to the peptidase U62 family.</text>
</comment>
<dbReference type="PANTHER" id="PTHR43421:SF1">
    <property type="entry name" value="METALLOPROTEASE PMBA"/>
    <property type="match status" value="1"/>
</dbReference>
<evidence type="ECO:0000259" key="3">
    <source>
        <dbReference type="Pfam" id="PF19289"/>
    </source>
</evidence>
<dbReference type="Pfam" id="PF19290">
    <property type="entry name" value="PmbA_TldD_2nd"/>
    <property type="match status" value="1"/>
</dbReference>
<dbReference type="InterPro" id="IPR045569">
    <property type="entry name" value="Metalloprtase-TldD/E_C"/>
</dbReference>
<dbReference type="InterPro" id="IPR002510">
    <property type="entry name" value="Metalloprtase-TldD/E_N"/>
</dbReference>
<evidence type="ECO:0000256" key="1">
    <source>
        <dbReference type="ARBA" id="ARBA00005836"/>
    </source>
</evidence>
<dbReference type="SUPFAM" id="SSF111283">
    <property type="entry name" value="Putative modulator of DNA gyrase, PmbA/TldD"/>
    <property type="match status" value="1"/>
</dbReference>
<dbReference type="InterPro" id="IPR047657">
    <property type="entry name" value="PmbA"/>
</dbReference>
<name>A0A7C3CJR1_9BACT</name>
<dbReference type="Pfam" id="PF19289">
    <property type="entry name" value="PmbA_TldD_3rd"/>
    <property type="match status" value="1"/>
</dbReference>
<feature type="domain" description="Metalloprotease TldD/E central" evidence="4">
    <location>
        <begin position="119"/>
        <end position="218"/>
    </location>
</feature>
<dbReference type="GO" id="GO:0006508">
    <property type="term" value="P:proteolysis"/>
    <property type="evidence" value="ECO:0007669"/>
    <property type="project" value="InterPro"/>
</dbReference>
<proteinExistence type="inferred from homology"/>
<feature type="domain" description="Metalloprotease TldD/E N-terminal" evidence="2">
    <location>
        <begin position="32"/>
        <end position="91"/>
    </location>
</feature>